<protein>
    <recommendedName>
        <fullName evidence="7">Exocyst complex component Sec6</fullName>
    </recommendedName>
</protein>
<dbReference type="STRING" id="5722.A2DGD0"/>
<comment type="similarity">
    <text evidence="1">Belongs to the SEC6 family.</text>
</comment>
<proteinExistence type="inferred from homology"/>
<dbReference type="SMR" id="A2DGD0"/>
<dbReference type="KEGG" id="tva:5466064"/>
<dbReference type="InterPro" id="IPR042532">
    <property type="entry name" value="EXOC3/Sec6_C"/>
</dbReference>
<evidence type="ECO:0000256" key="4">
    <source>
        <dbReference type="SAM" id="Coils"/>
    </source>
</evidence>
<dbReference type="RefSeq" id="XP_001581512.1">
    <property type="nucleotide sequence ID" value="XM_001581462.1"/>
</dbReference>
<reference evidence="5" key="1">
    <citation type="submission" date="2006-10" db="EMBL/GenBank/DDBJ databases">
        <authorList>
            <person name="Amadeo P."/>
            <person name="Zhao Q."/>
            <person name="Wortman J."/>
            <person name="Fraser-Liggett C."/>
            <person name="Carlton J."/>
        </authorList>
    </citation>
    <scope>NUCLEOTIDE SEQUENCE</scope>
    <source>
        <strain evidence="5">G3</strain>
    </source>
</reference>
<dbReference type="GO" id="GO:0000145">
    <property type="term" value="C:exocyst"/>
    <property type="evidence" value="ECO:0000318"/>
    <property type="project" value="GO_Central"/>
</dbReference>
<keyword evidence="6" id="KW-1185">Reference proteome</keyword>
<dbReference type="EMBL" id="DS113197">
    <property type="protein sequence ID" value="EAY20526.1"/>
    <property type="molecule type" value="Genomic_DNA"/>
</dbReference>
<keyword evidence="3" id="KW-0268">Exocytosis</keyword>
<organism evidence="5 6">
    <name type="scientific">Trichomonas vaginalis (strain ATCC PRA-98 / G3)</name>
    <dbReference type="NCBI Taxonomy" id="412133"/>
    <lineage>
        <taxon>Eukaryota</taxon>
        <taxon>Metamonada</taxon>
        <taxon>Parabasalia</taxon>
        <taxon>Trichomonadida</taxon>
        <taxon>Trichomonadidae</taxon>
        <taxon>Trichomonas</taxon>
    </lineage>
</organism>
<reference evidence="5" key="2">
    <citation type="journal article" date="2007" name="Science">
        <title>Draft genome sequence of the sexually transmitted pathogen Trichomonas vaginalis.</title>
        <authorList>
            <person name="Carlton J.M."/>
            <person name="Hirt R.P."/>
            <person name="Silva J.C."/>
            <person name="Delcher A.L."/>
            <person name="Schatz M."/>
            <person name="Zhao Q."/>
            <person name="Wortman J.R."/>
            <person name="Bidwell S.L."/>
            <person name="Alsmark U.C.M."/>
            <person name="Besteiro S."/>
            <person name="Sicheritz-Ponten T."/>
            <person name="Noel C.J."/>
            <person name="Dacks J.B."/>
            <person name="Foster P.G."/>
            <person name="Simillion C."/>
            <person name="Van de Peer Y."/>
            <person name="Miranda-Saavedra D."/>
            <person name="Barton G.J."/>
            <person name="Westrop G.D."/>
            <person name="Mueller S."/>
            <person name="Dessi D."/>
            <person name="Fiori P.L."/>
            <person name="Ren Q."/>
            <person name="Paulsen I."/>
            <person name="Zhang H."/>
            <person name="Bastida-Corcuera F.D."/>
            <person name="Simoes-Barbosa A."/>
            <person name="Brown M.T."/>
            <person name="Hayes R.D."/>
            <person name="Mukherjee M."/>
            <person name="Okumura C.Y."/>
            <person name="Schneider R."/>
            <person name="Smith A.J."/>
            <person name="Vanacova S."/>
            <person name="Villalvazo M."/>
            <person name="Haas B.J."/>
            <person name="Pertea M."/>
            <person name="Feldblyum T.V."/>
            <person name="Utterback T.R."/>
            <person name="Shu C.L."/>
            <person name="Osoegawa K."/>
            <person name="de Jong P.J."/>
            <person name="Hrdy I."/>
            <person name="Horvathova L."/>
            <person name="Zubacova Z."/>
            <person name="Dolezal P."/>
            <person name="Malik S.B."/>
            <person name="Logsdon J.M. Jr."/>
            <person name="Henze K."/>
            <person name="Gupta A."/>
            <person name="Wang C.C."/>
            <person name="Dunne R.L."/>
            <person name="Upcroft J.A."/>
            <person name="Upcroft P."/>
            <person name="White O."/>
            <person name="Salzberg S.L."/>
            <person name="Tang P."/>
            <person name="Chiu C.-H."/>
            <person name="Lee Y.-S."/>
            <person name="Embley T.M."/>
            <person name="Coombs G.H."/>
            <person name="Mottram J.C."/>
            <person name="Tachezy J."/>
            <person name="Fraser-Liggett C.M."/>
            <person name="Johnson P.J."/>
        </authorList>
    </citation>
    <scope>NUCLEOTIDE SEQUENCE [LARGE SCALE GENOMIC DNA]</scope>
    <source>
        <strain evidence="5">G3</strain>
    </source>
</reference>
<dbReference type="VEuPathDB" id="TrichDB:TVAG_238980"/>
<dbReference type="InParanoid" id="A2DGD0"/>
<evidence type="ECO:0000313" key="5">
    <source>
        <dbReference type="EMBL" id="EAY20526.1"/>
    </source>
</evidence>
<dbReference type="PANTHER" id="PTHR21292">
    <property type="entry name" value="EXOCYST COMPLEX COMPONENT SEC6-RELATED"/>
    <property type="match status" value="1"/>
</dbReference>
<sequence length="701" mass="79469">MNNALEYELKRAEEQAFNSVARKLKGQSDLEILPQTKQKTISKHTDKLSKLKARVQQIVGNVDDGIHDLDDISATLKKLRKDIAEISSQCQDVTANMPRYQETKDLAKILGRLYKVSELQRRFAEAEAQMEDVEEFCRTHEGDFSIQCFKIVIQLLDFEEELLENLKNETQKSFICEKFEPIQEKMMTLLVNAQRVVTSAFRITTDEEQKITTDRLARAVWIVIAGSIRLKQPITVKDLLTDSIADQFKNANTALSVAQLDSLLKKLQEVLENITDTLDIIIPALPLPQESVQGIQIMDILGQLANAEVLKVIDKVVMNSTSSTFLLSRIIIWMRDYIGSMGHMLGVEPSDEMKKRLITYETRLESQIPEDLHQFLTNIINMEEDAIDTNRDGTLSTQAPYDFMKRLIDADKVAIETNLPGSLPNIRSGLLMTFISDTQALGEYVVSCNNRKYVMAAINNSLSGIRTSGDLGKDLPDVVDQAAVMTLKNKWATMQKNAFAHLNDLIINDFAIPDEYDIRINFPSKLEAAQQACDEAKKALLAPLYRKFISQFLHQFIAYYIISYKQPTSLSLDEFTSNLDNDILSLSDWLLQYESNQWSKNLKSVLDSLKRILTESDGLMKLDYGAIVEVYKDFTPQLMEQLVKKSPKSTSISSEVMKGITSKYESVKAEADNGEKYIASVIDRFPDKSLFKNLKNLANKD</sequence>
<dbReference type="PANTHER" id="PTHR21292:SF1">
    <property type="entry name" value="EXOCYST COMPLEX COMPONENT 3"/>
    <property type="match status" value="1"/>
</dbReference>
<dbReference type="GO" id="GO:0051601">
    <property type="term" value="P:exocyst localization"/>
    <property type="evidence" value="ECO:0000318"/>
    <property type="project" value="GO_Central"/>
</dbReference>
<dbReference type="InterPro" id="IPR010326">
    <property type="entry name" value="EXOC3/Sec6"/>
</dbReference>
<evidence type="ECO:0000256" key="2">
    <source>
        <dbReference type="ARBA" id="ARBA00022448"/>
    </source>
</evidence>
<feature type="coiled-coil region" evidence="4">
    <location>
        <begin position="69"/>
        <end position="169"/>
    </location>
</feature>
<evidence type="ECO:0000313" key="6">
    <source>
        <dbReference type="Proteomes" id="UP000001542"/>
    </source>
</evidence>
<keyword evidence="4" id="KW-0175">Coiled coil</keyword>
<dbReference type="GO" id="GO:0006887">
    <property type="term" value="P:exocytosis"/>
    <property type="evidence" value="ECO:0000318"/>
    <property type="project" value="GO_Central"/>
</dbReference>
<dbReference type="AlphaFoldDB" id="A2DGD0"/>
<evidence type="ECO:0000256" key="3">
    <source>
        <dbReference type="ARBA" id="ARBA00022483"/>
    </source>
</evidence>
<dbReference type="Gene3D" id="1.10.357.70">
    <property type="entry name" value="Exocyst complex component Sec6, C-terminal domain"/>
    <property type="match status" value="1"/>
</dbReference>
<dbReference type="GO" id="GO:0000149">
    <property type="term" value="F:SNARE binding"/>
    <property type="evidence" value="ECO:0000318"/>
    <property type="project" value="GO_Central"/>
</dbReference>
<accession>A2DGD0</accession>
<evidence type="ECO:0000256" key="1">
    <source>
        <dbReference type="ARBA" id="ARBA00009447"/>
    </source>
</evidence>
<dbReference type="OrthoDB" id="10267666at2759"/>
<name>A2DGD0_TRIV3</name>
<evidence type="ECO:0008006" key="7">
    <source>
        <dbReference type="Google" id="ProtNLM"/>
    </source>
</evidence>
<keyword evidence="2" id="KW-0813">Transport</keyword>
<dbReference type="VEuPathDB" id="TrichDB:TVAGG3_0966710"/>
<gene>
    <name evidence="5" type="ORF">TVAG_238980</name>
</gene>
<dbReference type="Proteomes" id="UP000001542">
    <property type="component" value="Unassembled WGS sequence"/>
</dbReference>